<accession>A0A9N8DH88</accession>
<feature type="compositionally biased region" description="Acidic residues" evidence="1">
    <location>
        <begin position="110"/>
        <end position="131"/>
    </location>
</feature>
<name>A0A9N8DH88_9STRA</name>
<organism evidence="2 3">
    <name type="scientific">Seminavis robusta</name>
    <dbReference type="NCBI Taxonomy" id="568900"/>
    <lineage>
        <taxon>Eukaryota</taxon>
        <taxon>Sar</taxon>
        <taxon>Stramenopiles</taxon>
        <taxon>Ochrophyta</taxon>
        <taxon>Bacillariophyta</taxon>
        <taxon>Bacillariophyceae</taxon>
        <taxon>Bacillariophycidae</taxon>
        <taxon>Naviculales</taxon>
        <taxon>Naviculaceae</taxon>
        <taxon>Seminavis</taxon>
    </lineage>
</organism>
<evidence type="ECO:0000313" key="2">
    <source>
        <dbReference type="EMBL" id="CAB9500699.1"/>
    </source>
</evidence>
<feature type="region of interest" description="Disordered" evidence="1">
    <location>
        <begin position="1"/>
        <end position="44"/>
    </location>
</feature>
<dbReference type="EMBL" id="CAICTM010000089">
    <property type="protein sequence ID" value="CAB9500699.1"/>
    <property type="molecule type" value="Genomic_DNA"/>
</dbReference>
<feature type="compositionally biased region" description="Low complexity" evidence="1">
    <location>
        <begin position="253"/>
        <end position="263"/>
    </location>
</feature>
<protein>
    <submittedName>
        <fullName evidence="2">Uncharacterized protein</fullName>
    </submittedName>
</protein>
<feature type="compositionally biased region" description="Basic residues" evidence="1">
    <location>
        <begin position="169"/>
        <end position="178"/>
    </location>
</feature>
<feature type="region of interest" description="Disordered" evidence="1">
    <location>
        <begin position="149"/>
        <end position="437"/>
    </location>
</feature>
<dbReference type="Proteomes" id="UP001153069">
    <property type="component" value="Unassembled WGS sequence"/>
</dbReference>
<feature type="compositionally biased region" description="Low complexity" evidence="1">
    <location>
        <begin position="372"/>
        <end position="382"/>
    </location>
</feature>
<proteinExistence type="predicted"/>
<keyword evidence="3" id="KW-1185">Reference proteome</keyword>
<evidence type="ECO:0000313" key="3">
    <source>
        <dbReference type="Proteomes" id="UP001153069"/>
    </source>
</evidence>
<feature type="compositionally biased region" description="Polar residues" evidence="1">
    <location>
        <begin position="358"/>
        <end position="367"/>
    </location>
</feature>
<reference evidence="2" key="1">
    <citation type="submission" date="2020-06" db="EMBL/GenBank/DDBJ databases">
        <authorList>
            <consortium name="Plant Systems Biology data submission"/>
        </authorList>
    </citation>
    <scope>NUCLEOTIDE SEQUENCE</scope>
    <source>
        <strain evidence="2">D6</strain>
    </source>
</reference>
<sequence>MLAVQRSRRSSGGRRSPDVPPSVPGTTHQTFKKKPQYVSDNEEEEELLLSDVVVVKNNYNHASTSSTLEMEDSMQSMMSLTDGEETDFDASGLDDDSLVELPALVEDEVVEEPELPDFVDEEEEEETDLEEVAPPVPFVLQVDRAIGHADTIISGEDNAATMAATSPKERRRSSKRSSLRQDDNNSSSGGDDDLMGETSQRSASSRRRRRSARSSLSRSRTSDAVVAAGDNDGDLLMGDSSQRSTASRRRRSSGTLSRTSSRTCDSRVAGSSNTGLAAMKNALMGSGSANGGPTMRRPSRKKSGEYTATPTKRRPSRKKSNDAKGALRRNRSSISRQASNSSALSRMSRMLRRPPSRQNTSDGTSNAVLRRTQTTEATATQQPSSNGSLRRSRTSDERALPKRNFSARLPSRSKSSKSGHKRPSRTSSLKPPPPTSLNIFGSDIVSTDFILSQLDELEQNTDIVQVEMEDCLVTQRALAIPLRLKEVLQGEIRPWETIQFVDELLDGVSQYKDFKRSRKHFHKALGGVCAQKVIPVSYKVKVHVREEDNADDADMVDLLQQFQKDVTVTTLHVNTTKASLALIQSLTALLQCDERVWDGENMQWQVSCNEPQPAEVVAAGGLEQWQAAMKTAMKKLQKVAVAKEIVMS</sequence>
<feature type="compositionally biased region" description="Basic residues" evidence="1">
    <location>
        <begin position="414"/>
        <end position="424"/>
    </location>
</feature>
<feature type="compositionally biased region" description="Basic residues" evidence="1">
    <location>
        <begin position="1"/>
        <end position="12"/>
    </location>
</feature>
<feature type="compositionally biased region" description="Low complexity" evidence="1">
    <location>
        <begin position="213"/>
        <end position="230"/>
    </location>
</feature>
<dbReference type="AlphaFoldDB" id="A0A9N8DH88"/>
<gene>
    <name evidence="2" type="ORF">SEMRO_90_G047190.1</name>
</gene>
<evidence type="ECO:0000256" key="1">
    <source>
        <dbReference type="SAM" id="MobiDB-lite"/>
    </source>
</evidence>
<feature type="compositionally biased region" description="Low complexity" evidence="1">
    <location>
        <begin position="332"/>
        <end position="348"/>
    </location>
</feature>
<feature type="region of interest" description="Disordered" evidence="1">
    <location>
        <begin position="110"/>
        <end position="135"/>
    </location>
</feature>
<comment type="caution">
    <text evidence="2">The sequence shown here is derived from an EMBL/GenBank/DDBJ whole genome shotgun (WGS) entry which is preliminary data.</text>
</comment>